<reference evidence="1 2" key="1">
    <citation type="submission" date="2022-11" db="EMBL/GenBank/DDBJ databases">
        <title>Whole genome sequence of Eschrichtius robustus ER-17-0199.</title>
        <authorList>
            <person name="Bruniche-Olsen A."/>
            <person name="Black A.N."/>
            <person name="Fields C.J."/>
            <person name="Walden K."/>
            <person name="Dewoody J.A."/>
        </authorList>
    </citation>
    <scope>NUCLEOTIDE SEQUENCE [LARGE SCALE GENOMIC DNA]</scope>
    <source>
        <strain evidence="1">ER-17-0199</strain>
        <tissue evidence="1">Blubber</tissue>
    </source>
</reference>
<name>A0AB34GJ12_ESCRO</name>
<protein>
    <submittedName>
        <fullName evidence="1">Uncharacterized protein</fullName>
    </submittedName>
</protein>
<keyword evidence="2" id="KW-1185">Reference proteome</keyword>
<accession>A0AB34GJ12</accession>
<dbReference type="EMBL" id="JAIQCJ010002240">
    <property type="protein sequence ID" value="KAJ8778705.1"/>
    <property type="molecule type" value="Genomic_DNA"/>
</dbReference>
<comment type="caution">
    <text evidence="1">The sequence shown here is derived from an EMBL/GenBank/DDBJ whole genome shotgun (WGS) entry which is preliminary data.</text>
</comment>
<evidence type="ECO:0000313" key="2">
    <source>
        <dbReference type="Proteomes" id="UP001159641"/>
    </source>
</evidence>
<gene>
    <name evidence="1" type="ORF">J1605_013382</name>
</gene>
<dbReference type="Proteomes" id="UP001159641">
    <property type="component" value="Unassembled WGS sequence"/>
</dbReference>
<proteinExistence type="predicted"/>
<evidence type="ECO:0000313" key="1">
    <source>
        <dbReference type="EMBL" id="KAJ8778705.1"/>
    </source>
</evidence>
<organism evidence="1 2">
    <name type="scientific">Eschrichtius robustus</name>
    <name type="common">California gray whale</name>
    <name type="synonym">Eschrichtius gibbosus</name>
    <dbReference type="NCBI Taxonomy" id="9764"/>
    <lineage>
        <taxon>Eukaryota</taxon>
        <taxon>Metazoa</taxon>
        <taxon>Chordata</taxon>
        <taxon>Craniata</taxon>
        <taxon>Vertebrata</taxon>
        <taxon>Euteleostomi</taxon>
        <taxon>Mammalia</taxon>
        <taxon>Eutheria</taxon>
        <taxon>Laurasiatheria</taxon>
        <taxon>Artiodactyla</taxon>
        <taxon>Whippomorpha</taxon>
        <taxon>Cetacea</taxon>
        <taxon>Mysticeti</taxon>
        <taxon>Eschrichtiidae</taxon>
        <taxon>Eschrichtius</taxon>
    </lineage>
</organism>
<dbReference type="AlphaFoldDB" id="A0AB34GJ12"/>
<sequence length="154" mass="16673">MEAGEEDEEPARKEVTTGPLVALGDPWGLVRVPVSREDEPRAYPGLGSSSGCGGGGRCSHVWAHGRPLRQLIGIRKLSHLKALTRQARPTPKLRFLIPVELTPPTVGRGCAFSCFLIPSRRNVLGALALGVMPIWGQPTFALGEDLRKHQVHMA</sequence>